<dbReference type="InterPro" id="IPR029787">
    <property type="entry name" value="Nucleotide_cyclase"/>
</dbReference>
<dbReference type="AlphaFoldDB" id="A0A6J7QDD8"/>
<feature type="transmembrane region" description="Helical" evidence="1">
    <location>
        <begin position="12"/>
        <end position="32"/>
    </location>
</feature>
<dbReference type="NCBIfam" id="TIGR00254">
    <property type="entry name" value="GGDEF"/>
    <property type="match status" value="1"/>
</dbReference>
<gene>
    <name evidence="3" type="ORF">UFOPK4113_00513</name>
</gene>
<keyword evidence="1" id="KW-0812">Transmembrane</keyword>
<dbReference type="PANTHER" id="PTHR46663:SF2">
    <property type="entry name" value="GGDEF DOMAIN-CONTAINING PROTEIN"/>
    <property type="match status" value="1"/>
</dbReference>
<name>A0A6J7QDD8_9ZZZZ</name>
<dbReference type="Gene3D" id="3.30.70.270">
    <property type="match status" value="1"/>
</dbReference>
<dbReference type="InterPro" id="IPR043128">
    <property type="entry name" value="Rev_trsase/Diguanyl_cyclase"/>
</dbReference>
<evidence type="ECO:0000259" key="2">
    <source>
        <dbReference type="PROSITE" id="PS50887"/>
    </source>
</evidence>
<feature type="transmembrane region" description="Helical" evidence="1">
    <location>
        <begin position="100"/>
        <end position="124"/>
    </location>
</feature>
<dbReference type="SUPFAM" id="SSF55073">
    <property type="entry name" value="Nucleotide cyclase"/>
    <property type="match status" value="1"/>
</dbReference>
<sequence length="408" mass="44552">MNDRWVRIGISLAIGSWLIGSLASSWNSFFGFKFPDRLIDAGYLIFYPLIIFGLTRQIRSSRTSKSLEFLDTIIVAFGATTAIGIILIKPATATFSGSSLDIFLSIFYPLGDLMLFTLVCSLAISQRISLRNILLLAGTLVFAASDLYFLWATAQGQYSYGSLTDDGWLLSLILIAESTWHVGDETKKDNRTNPIAVTFALLTSISVLTIAILKPKYFSFGSLVPALVTIVLAFIRMAVALNDAKGLSSERALARTDELTGLANRRKFIAELEIFRQSEGSLLLLDLDGFKEINDNYGHEVGDQLLRQVATRFSRVLPNSALLARLGGDEFGVLIRGEDGFENALALQATLSYPFAIVGNSIRLGVSIGQAINDPKNLQVELLHRADLAMYEAKRSGAGAVCWSAILG</sequence>
<evidence type="ECO:0000256" key="1">
    <source>
        <dbReference type="SAM" id="Phobius"/>
    </source>
</evidence>
<feature type="transmembrane region" description="Helical" evidence="1">
    <location>
        <begin position="38"/>
        <end position="55"/>
    </location>
</feature>
<feature type="transmembrane region" description="Helical" evidence="1">
    <location>
        <begin position="195"/>
        <end position="213"/>
    </location>
</feature>
<dbReference type="PANTHER" id="PTHR46663">
    <property type="entry name" value="DIGUANYLATE CYCLASE DGCT-RELATED"/>
    <property type="match status" value="1"/>
</dbReference>
<dbReference type="InterPro" id="IPR052163">
    <property type="entry name" value="DGC-Regulatory_Protein"/>
</dbReference>
<feature type="transmembrane region" description="Helical" evidence="1">
    <location>
        <begin position="219"/>
        <end position="241"/>
    </location>
</feature>
<dbReference type="SMART" id="SM00267">
    <property type="entry name" value="GGDEF"/>
    <property type="match status" value="1"/>
</dbReference>
<dbReference type="EMBL" id="CAFBPL010000045">
    <property type="protein sequence ID" value="CAB5015146.1"/>
    <property type="molecule type" value="Genomic_DNA"/>
</dbReference>
<accession>A0A6J7QDD8</accession>
<dbReference type="Pfam" id="PF00990">
    <property type="entry name" value="GGDEF"/>
    <property type="match status" value="1"/>
</dbReference>
<reference evidence="3" key="1">
    <citation type="submission" date="2020-05" db="EMBL/GenBank/DDBJ databases">
        <authorList>
            <person name="Chiriac C."/>
            <person name="Salcher M."/>
            <person name="Ghai R."/>
            <person name="Kavagutti S V."/>
        </authorList>
    </citation>
    <scope>NUCLEOTIDE SEQUENCE</scope>
</reference>
<feature type="transmembrane region" description="Helical" evidence="1">
    <location>
        <begin position="67"/>
        <end position="88"/>
    </location>
</feature>
<dbReference type="PROSITE" id="PS50887">
    <property type="entry name" value="GGDEF"/>
    <property type="match status" value="1"/>
</dbReference>
<protein>
    <submittedName>
        <fullName evidence="3">Unannotated protein</fullName>
    </submittedName>
</protein>
<feature type="transmembrane region" description="Helical" evidence="1">
    <location>
        <begin position="133"/>
        <end position="154"/>
    </location>
</feature>
<evidence type="ECO:0000313" key="3">
    <source>
        <dbReference type="EMBL" id="CAB5015146.1"/>
    </source>
</evidence>
<organism evidence="3">
    <name type="scientific">freshwater metagenome</name>
    <dbReference type="NCBI Taxonomy" id="449393"/>
    <lineage>
        <taxon>unclassified sequences</taxon>
        <taxon>metagenomes</taxon>
        <taxon>ecological metagenomes</taxon>
    </lineage>
</organism>
<dbReference type="CDD" id="cd01949">
    <property type="entry name" value="GGDEF"/>
    <property type="match status" value="1"/>
</dbReference>
<proteinExistence type="predicted"/>
<dbReference type="InterPro" id="IPR000160">
    <property type="entry name" value="GGDEF_dom"/>
</dbReference>
<keyword evidence="1" id="KW-1133">Transmembrane helix</keyword>
<keyword evidence="1" id="KW-0472">Membrane</keyword>
<feature type="domain" description="GGDEF" evidence="2">
    <location>
        <begin position="278"/>
        <end position="406"/>
    </location>
</feature>